<dbReference type="EMBL" id="JAYLLH010000002">
    <property type="protein sequence ID" value="MEC3859965.1"/>
    <property type="molecule type" value="Genomic_DNA"/>
</dbReference>
<comment type="catalytic activity">
    <reaction evidence="1">
        <text>Hydrolyzes the link between N-acetylmuramoyl residues and L-amino acid residues in certain cell-wall glycopeptides.</text>
        <dbReference type="EC" id="3.5.1.28"/>
    </reaction>
</comment>
<evidence type="ECO:0000259" key="5">
    <source>
        <dbReference type="SMART" id="SM00644"/>
    </source>
</evidence>
<dbReference type="InterPro" id="IPR002502">
    <property type="entry name" value="Amidase_domain"/>
</dbReference>
<sequence length="196" mass="21317">MTSAEAARDWLCHTDAQVSAHYVIAEDGRCWQLVAEDQRAWHAGAGQWGAVADVNSRSIGIELANTGSQPFSEPLMAALEALLQEILKRWAIPPWRVIGHSDMALGRKIDPGPRFDWRRLARQGLAVWPAPATAGDFLSDARRFGYALAAGQEDALLAAFRARFRPGAHGPQDAVDAALMADLAARYPVDRPPLVA</sequence>
<accession>A0ABU6HBY7</accession>
<dbReference type="Proteomes" id="UP001348149">
    <property type="component" value="Unassembled WGS sequence"/>
</dbReference>
<comment type="caution">
    <text evidence="6">The sequence shown here is derived from an EMBL/GenBank/DDBJ whole genome shotgun (WGS) entry which is preliminary data.</text>
</comment>
<dbReference type="EC" id="3.5.1.28" evidence="2"/>
<evidence type="ECO:0000256" key="4">
    <source>
        <dbReference type="ARBA" id="ARBA00023316"/>
    </source>
</evidence>
<dbReference type="CDD" id="cd06583">
    <property type="entry name" value="PGRP"/>
    <property type="match status" value="1"/>
</dbReference>
<gene>
    <name evidence="6" type="ORF">VK792_01590</name>
</gene>
<evidence type="ECO:0000313" key="7">
    <source>
        <dbReference type="Proteomes" id="UP001348149"/>
    </source>
</evidence>
<dbReference type="InterPro" id="IPR036505">
    <property type="entry name" value="Amidase/PGRP_sf"/>
</dbReference>
<keyword evidence="7" id="KW-1185">Reference proteome</keyword>
<dbReference type="Pfam" id="PF01510">
    <property type="entry name" value="Amidase_2"/>
    <property type="match status" value="1"/>
</dbReference>
<evidence type="ECO:0000256" key="3">
    <source>
        <dbReference type="ARBA" id="ARBA00022801"/>
    </source>
</evidence>
<evidence type="ECO:0000256" key="2">
    <source>
        <dbReference type="ARBA" id="ARBA00011901"/>
    </source>
</evidence>
<feature type="domain" description="N-acetylmuramoyl-L-alanine amidase" evidence="5">
    <location>
        <begin position="1"/>
        <end position="112"/>
    </location>
</feature>
<name>A0ABU6HBY7_9RHOB</name>
<protein>
    <recommendedName>
        <fullName evidence="2">N-acetylmuramoyl-L-alanine amidase</fullName>
        <ecNumber evidence="2">3.5.1.28</ecNumber>
    </recommendedName>
</protein>
<organism evidence="6 7">
    <name type="scientific">Mesobacterium hydrothermale</name>
    <dbReference type="NCBI Taxonomy" id="3111907"/>
    <lineage>
        <taxon>Bacteria</taxon>
        <taxon>Pseudomonadati</taxon>
        <taxon>Pseudomonadota</taxon>
        <taxon>Alphaproteobacteria</taxon>
        <taxon>Rhodobacterales</taxon>
        <taxon>Roseobacteraceae</taxon>
        <taxon>Mesobacterium</taxon>
    </lineage>
</organism>
<evidence type="ECO:0000256" key="1">
    <source>
        <dbReference type="ARBA" id="ARBA00001561"/>
    </source>
</evidence>
<dbReference type="GO" id="GO:0008745">
    <property type="term" value="F:N-acetylmuramoyl-L-alanine amidase activity"/>
    <property type="evidence" value="ECO:0007669"/>
    <property type="project" value="UniProtKB-EC"/>
</dbReference>
<dbReference type="SMART" id="SM00644">
    <property type="entry name" value="Ami_2"/>
    <property type="match status" value="1"/>
</dbReference>
<keyword evidence="3 6" id="KW-0378">Hydrolase</keyword>
<keyword evidence="4" id="KW-0961">Cell wall biogenesis/degradation</keyword>
<dbReference type="InterPro" id="IPR051206">
    <property type="entry name" value="NAMLAA_amidase_2"/>
</dbReference>
<dbReference type="PANTHER" id="PTHR30417:SF1">
    <property type="entry name" value="N-ACETYLMURAMOYL-L-ALANINE AMIDASE AMID"/>
    <property type="match status" value="1"/>
</dbReference>
<proteinExistence type="predicted"/>
<dbReference type="SUPFAM" id="SSF55846">
    <property type="entry name" value="N-acetylmuramoyl-L-alanine amidase-like"/>
    <property type="match status" value="1"/>
</dbReference>
<reference evidence="6 7" key="1">
    <citation type="submission" date="2024-01" db="EMBL/GenBank/DDBJ databases">
        <title>Mesobacterium rodlantinim sp. nov., isolated from shallow sea hydrothermal systems off Kueishantao Island.</title>
        <authorList>
            <person name="Su Z."/>
            <person name="Tang K."/>
        </authorList>
    </citation>
    <scope>NUCLEOTIDE SEQUENCE [LARGE SCALE GENOMIC DNA]</scope>
    <source>
        <strain evidence="6 7">TK19101</strain>
    </source>
</reference>
<dbReference type="Gene3D" id="3.40.80.10">
    <property type="entry name" value="Peptidoglycan recognition protein-like"/>
    <property type="match status" value="1"/>
</dbReference>
<evidence type="ECO:0000313" key="6">
    <source>
        <dbReference type="EMBL" id="MEC3859965.1"/>
    </source>
</evidence>
<dbReference type="PANTHER" id="PTHR30417">
    <property type="entry name" value="N-ACETYLMURAMOYL-L-ALANINE AMIDASE AMID"/>
    <property type="match status" value="1"/>
</dbReference>